<feature type="domain" description="Reverse transcriptase Ty1/copia-type" evidence="1">
    <location>
        <begin position="224"/>
        <end position="298"/>
    </location>
</feature>
<accession>A0A2N9FI87</accession>
<dbReference type="EMBL" id="OIVN01000884">
    <property type="protein sequence ID" value="SPC86888.1"/>
    <property type="molecule type" value="Genomic_DNA"/>
</dbReference>
<dbReference type="InterPro" id="IPR043502">
    <property type="entry name" value="DNA/RNA_pol_sf"/>
</dbReference>
<dbReference type="PANTHER" id="PTHR11439:SF461">
    <property type="entry name" value="OS10G0432200 PROTEIN"/>
    <property type="match status" value="1"/>
</dbReference>
<dbReference type="AlphaFoldDB" id="A0A2N9FI87"/>
<reference evidence="2" key="1">
    <citation type="submission" date="2018-02" db="EMBL/GenBank/DDBJ databases">
        <authorList>
            <person name="Cohen D.B."/>
            <person name="Kent A.D."/>
        </authorList>
    </citation>
    <scope>NUCLEOTIDE SEQUENCE</scope>
</reference>
<name>A0A2N9FI87_FAGSY</name>
<proteinExistence type="predicted"/>
<gene>
    <name evidence="2" type="ORF">FSB_LOCUS14770</name>
</gene>
<dbReference type="CDD" id="cd09272">
    <property type="entry name" value="RNase_HI_RT_Ty1"/>
    <property type="match status" value="1"/>
</dbReference>
<dbReference type="InterPro" id="IPR013103">
    <property type="entry name" value="RVT_2"/>
</dbReference>
<evidence type="ECO:0000259" key="1">
    <source>
        <dbReference type="Pfam" id="PF07727"/>
    </source>
</evidence>
<sequence>MSHDSQLFSSVIPTTYAPLIQTANGSHIAASHTGSVSTLTLSLSDTYLIPNLTLNLISVGQLCELGFDLWFGSFGCRVQDPRMNQVLGTGRRVGRMFELTSFHLPSTPTPHPSHVAYTAPIFPLSLWHLRLDPSIILSIPPTDSPVSPIAPPPTMDLVLNQISFLPHAAHFDLPLVAPPADSPVSPEEPALPMDLVTYQTPSLPLHRFDRQAMAEELQALEKTHTWDLVDLPRGKSVIGCKWVYKIKTKFDSTIERYKARLIAKRYVQEYEIDYEETFAHVARITSIRSLLAIAAVIQTFQTKFAFFVAFFMVLSKLLESGLPSLAVLCISLAFHPVPMTQHYLSTDLIRVKYASDLLSRAGLTDTKVVSTLLEMNACLTSLDDTPFSDVTLYRQLVGSLVYLIVTRPDIAYAVHLVSQVLATPHSTHNAAVIHILCYIKGIMFHGLHFSAHSTLDLCVYSDADWEGDPTDRRFTTGFCFFLGDPLISWHSKKQHIMFCSSTEAEYRALAYITFELLALR</sequence>
<dbReference type="PANTHER" id="PTHR11439">
    <property type="entry name" value="GAG-POL-RELATED RETROTRANSPOSON"/>
    <property type="match status" value="1"/>
</dbReference>
<dbReference type="SUPFAM" id="SSF56672">
    <property type="entry name" value="DNA/RNA polymerases"/>
    <property type="match status" value="1"/>
</dbReference>
<evidence type="ECO:0000313" key="2">
    <source>
        <dbReference type="EMBL" id="SPC86888.1"/>
    </source>
</evidence>
<organism evidence="2">
    <name type="scientific">Fagus sylvatica</name>
    <name type="common">Beechnut</name>
    <dbReference type="NCBI Taxonomy" id="28930"/>
    <lineage>
        <taxon>Eukaryota</taxon>
        <taxon>Viridiplantae</taxon>
        <taxon>Streptophyta</taxon>
        <taxon>Embryophyta</taxon>
        <taxon>Tracheophyta</taxon>
        <taxon>Spermatophyta</taxon>
        <taxon>Magnoliopsida</taxon>
        <taxon>eudicotyledons</taxon>
        <taxon>Gunneridae</taxon>
        <taxon>Pentapetalae</taxon>
        <taxon>rosids</taxon>
        <taxon>fabids</taxon>
        <taxon>Fagales</taxon>
        <taxon>Fagaceae</taxon>
        <taxon>Fagus</taxon>
    </lineage>
</organism>
<dbReference type="Pfam" id="PF07727">
    <property type="entry name" value="RVT_2"/>
    <property type="match status" value="1"/>
</dbReference>
<protein>
    <recommendedName>
        <fullName evidence="1">Reverse transcriptase Ty1/copia-type domain-containing protein</fullName>
    </recommendedName>
</protein>